<dbReference type="InterPro" id="IPR008337">
    <property type="entry name" value="Capsule_biosynth_CapB"/>
</dbReference>
<proteinExistence type="predicted"/>
<dbReference type="PANTHER" id="PTHR43445:SF1">
    <property type="entry name" value="PGA SYNTHASE CAPB"/>
    <property type="match status" value="1"/>
</dbReference>
<gene>
    <name evidence="2" type="ORF">SAMN05518684_12524</name>
</gene>
<dbReference type="GO" id="GO:0005524">
    <property type="term" value="F:ATP binding"/>
    <property type="evidence" value="ECO:0007669"/>
    <property type="project" value="InterPro"/>
</dbReference>
<dbReference type="GO" id="GO:0016020">
    <property type="term" value="C:membrane"/>
    <property type="evidence" value="ECO:0007669"/>
    <property type="project" value="InterPro"/>
</dbReference>
<dbReference type="EMBL" id="FOGT01000025">
    <property type="protein sequence ID" value="SES41313.1"/>
    <property type="molecule type" value="Genomic_DNA"/>
</dbReference>
<evidence type="ECO:0000313" key="2">
    <source>
        <dbReference type="EMBL" id="SES41313.1"/>
    </source>
</evidence>
<dbReference type="NCBIfam" id="TIGR04012">
    <property type="entry name" value="poly_gGlu_PgsB"/>
    <property type="match status" value="1"/>
</dbReference>
<dbReference type="PRINTS" id="PR01758">
    <property type="entry name" value="CAPSULEPROTB"/>
</dbReference>
<dbReference type="InterPro" id="IPR036565">
    <property type="entry name" value="Mur-like_cat_sf"/>
</dbReference>
<organism evidence="2 3">
    <name type="scientific">Salipaludibacillus aurantiacus</name>
    <dbReference type="NCBI Taxonomy" id="1601833"/>
    <lineage>
        <taxon>Bacteria</taxon>
        <taxon>Bacillati</taxon>
        <taxon>Bacillota</taxon>
        <taxon>Bacilli</taxon>
        <taxon>Bacillales</taxon>
        <taxon>Bacillaceae</taxon>
    </lineage>
</organism>
<dbReference type="InterPro" id="IPR050061">
    <property type="entry name" value="MurCDEF_pg_biosynth"/>
</dbReference>
<dbReference type="GO" id="GO:0045227">
    <property type="term" value="P:capsule polysaccharide biosynthetic process"/>
    <property type="evidence" value="ECO:0007669"/>
    <property type="project" value="InterPro"/>
</dbReference>
<name>A0A1H9X6P7_9BACI</name>
<dbReference type="RefSeq" id="WP_093055931.1">
    <property type="nucleotide sequence ID" value="NZ_FOGT01000025.1"/>
</dbReference>
<sequence length="399" mass="44773">MWGLELLFTGAFLILCFVLGMSEKKKHRKNLEKIPVKINVNGVRGKSTVTRLITGVLHEAGYRTVGKTTGTDARMLYWFEDREEPIKRRLEGPNIGEQKKVVEVTAEKEADALVSECMAVNPDYQITFHEELLQAEIGLIVNVLHDHMDVMGPTLDHVAEAFSGTIPYNGQLIVNESPYVDYFRQIARERNTELIVIDTDEIPESFLKEFKYMVFPENAALAMAVAQILGIDRKTAMKGMLNAWPDPGSMKILPIGDIASPSFFVNGFSANDATSTINIWKRVEELGYPSDDPVIIVNCREDRVDRTEQFARDVLPYIPTTNLILIGGVTRPIVKAYNEGKIEVNELLDLEGHSTEAIIEKLQPFLKNRVIYGIGNIHGSGEPLIHAFEKMAEVRKESA</sequence>
<dbReference type="PANTHER" id="PTHR43445">
    <property type="entry name" value="UDP-N-ACETYLMURAMATE--L-ALANINE LIGASE-RELATED"/>
    <property type="match status" value="1"/>
</dbReference>
<evidence type="ECO:0000259" key="1">
    <source>
        <dbReference type="Pfam" id="PF08245"/>
    </source>
</evidence>
<keyword evidence="3" id="KW-1185">Reference proteome</keyword>
<dbReference type="OrthoDB" id="2884at2"/>
<evidence type="ECO:0000313" key="3">
    <source>
        <dbReference type="Proteomes" id="UP000198571"/>
    </source>
</evidence>
<dbReference type="GO" id="GO:0016881">
    <property type="term" value="F:acid-amino acid ligase activity"/>
    <property type="evidence" value="ECO:0007669"/>
    <property type="project" value="InterPro"/>
</dbReference>
<dbReference type="STRING" id="1601833.SAMN05518684_12524"/>
<dbReference type="AlphaFoldDB" id="A0A1H9X6P7"/>
<feature type="domain" description="Mur ligase central" evidence="1">
    <location>
        <begin position="41"/>
        <end position="201"/>
    </location>
</feature>
<protein>
    <submittedName>
        <fullName evidence="2">Poly-gamma-glutamate synthase PgsB/CapB</fullName>
    </submittedName>
</protein>
<accession>A0A1H9X6P7</accession>
<dbReference type="InterPro" id="IPR013221">
    <property type="entry name" value="Mur_ligase_cen"/>
</dbReference>
<dbReference type="Pfam" id="PF08245">
    <property type="entry name" value="Mur_ligase_M"/>
    <property type="match status" value="1"/>
</dbReference>
<dbReference type="SUPFAM" id="SSF53623">
    <property type="entry name" value="MurD-like peptide ligases, catalytic domain"/>
    <property type="match status" value="1"/>
</dbReference>
<dbReference type="Gene3D" id="3.40.1190.10">
    <property type="entry name" value="Mur-like, catalytic domain"/>
    <property type="match status" value="1"/>
</dbReference>
<dbReference type="Proteomes" id="UP000198571">
    <property type="component" value="Unassembled WGS sequence"/>
</dbReference>
<reference evidence="3" key="1">
    <citation type="submission" date="2016-10" db="EMBL/GenBank/DDBJ databases">
        <authorList>
            <person name="Varghese N."/>
            <person name="Submissions S."/>
        </authorList>
    </citation>
    <scope>NUCLEOTIDE SEQUENCE [LARGE SCALE GENOMIC DNA]</scope>
    <source>
        <strain evidence="3">S9</strain>
    </source>
</reference>